<dbReference type="EMBL" id="OZ037954">
    <property type="protein sequence ID" value="CAL1698714.1"/>
    <property type="molecule type" value="Genomic_DNA"/>
</dbReference>
<keyword evidence="2" id="KW-1185">Reference proteome</keyword>
<dbReference type="Proteomes" id="UP001497453">
    <property type="component" value="Chromosome 11"/>
</dbReference>
<protein>
    <submittedName>
        <fullName evidence="1">Uncharacterized protein</fullName>
    </submittedName>
</protein>
<name>A0ABP1CVK8_9APHY</name>
<proteinExistence type="predicted"/>
<reference evidence="2" key="1">
    <citation type="submission" date="2024-04" db="EMBL/GenBank/DDBJ databases">
        <authorList>
            <person name="Shaw F."/>
            <person name="Minotto A."/>
        </authorList>
    </citation>
    <scope>NUCLEOTIDE SEQUENCE [LARGE SCALE GENOMIC DNA]</scope>
</reference>
<evidence type="ECO:0000313" key="2">
    <source>
        <dbReference type="Proteomes" id="UP001497453"/>
    </source>
</evidence>
<gene>
    <name evidence="1" type="ORF">GFSPODELE1_LOCUS2292</name>
</gene>
<organism evidence="1 2">
    <name type="scientific">Somion occarium</name>
    <dbReference type="NCBI Taxonomy" id="3059160"/>
    <lineage>
        <taxon>Eukaryota</taxon>
        <taxon>Fungi</taxon>
        <taxon>Dikarya</taxon>
        <taxon>Basidiomycota</taxon>
        <taxon>Agaricomycotina</taxon>
        <taxon>Agaricomycetes</taxon>
        <taxon>Polyporales</taxon>
        <taxon>Cerrenaceae</taxon>
        <taxon>Somion</taxon>
    </lineage>
</organism>
<sequence length="78" mass="9263">MKTERSVDDYLSSARTQFLWSLAPLSRRLLMEALNWVVVGWPVPPYDHECMPTLWYQCYLLVEGSPDIRLSEWKTMVR</sequence>
<accession>A0ABP1CVK8</accession>
<evidence type="ECO:0000313" key="1">
    <source>
        <dbReference type="EMBL" id="CAL1698714.1"/>
    </source>
</evidence>